<reference evidence="12" key="1">
    <citation type="journal article" date="2019" name="Int. J. Syst. Evol. Microbiol.">
        <title>The Global Catalogue of Microorganisms (GCM) 10K type strain sequencing project: providing services to taxonomists for standard genome sequencing and annotation.</title>
        <authorList>
            <consortium name="The Broad Institute Genomics Platform"/>
            <consortium name="The Broad Institute Genome Sequencing Center for Infectious Disease"/>
            <person name="Wu L."/>
            <person name="Ma J."/>
        </authorList>
    </citation>
    <scope>NUCLEOTIDE SEQUENCE [LARGE SCALE GENOMIC DNA]</scope>
    <source>
        <strain evidence="12">CGMCC-1.15741</strain>
    </source>
</reference>
<keyword evidence="8 10" id="KW-1133">Transmembrane helix</keyword>
<keyword evidence="9 10" id="KW-0472">Membrane</keyword>
<name>A0ABW1S7N0_9PROT</name>
<evidence type="ECO:0000313" key="12">
    <source>
        <dbReference type="Proteomes" id="UP001596303"/>
    </source>
</evidence>
<organism evidence="11 12">
    <name type="scientific">Ponticaulis profundi</name>
    <dbReference type="NCBI Taxonomy" id="2665222"/>
    <lineage>
        <taxon>Bacteria</taxon>
        <taxon>Pseudomonadati</taxon>
        <taxon>Pseudomonadota</taxon>
        <taxon>Alphaproteobacteria</taxon>
        <taxon>Hyphomonadales</taxon>
        <taxon>Hyphomonadaceae</taxon>
        <taxon>Ponticaulis</taxon>
    </lineage>
</organism>
<keyword evidence="7 10" id="KW-0812">Transmembrane</keyword>
<dbReference type="InterPro" id="IPR012902">
    <property type="entry name" value="N_methyl_site"/>
</dbReference>
<keyword evidence="6" id="KW-0997">Cell inner membrane</keyword>
<accession>A0ABW1S7N0</accession>
<dbReference type="InterPro" id="IPR010055">
    <property type="entry name" value="T2SS_protein-GspJ"/>
</dbReference>
<protein>
    <recommendedName>
        <fullName evidence="3">Type II secretion system protein J</fullName>
    </recommendedName>
</protein>
<evidence type="ECO:0000256" key="1">
    <source>
        <dbReference type="ARBA" id="ARBA00004377"/>
    </source>
</evidence>
<dbReference type="PANTHER" id="PTHR39583">
    <property type="entry name" value="TYPE II SECRETION SYSTEM PROTEIN J-RELATED"/>
    <property type="match status" value="1"/>
</dbReference>
<comment type="caution">
    <text evidence="11">The sequence shown here is derived from an EMBL/GenBank/DDBJ whole genome shotgun (WGS) entry which is preliminary data.</text>
</comment>
<keyword evidence="4" id="KW-1003">Cell membrane</keyword>
<evidence type="ECO:0000313" key="11">
    <source>
        <dbReference type="EMBL" id="MFC6197424.1"/>
    </source>
</evidence>
<comment type="subcellular location">
    <subcellularLocation>
        <location evidence="1">Cell inner membrane</location>
        <topology evidence="1">Single-pass membrane protein</topology>
    </subcellularLocation>
</comment>
<keyword evidence="12" id="KW-1185">Reference proteome</keyword>
<evidence type="ECO:0000256" key="3">
    <source>
        <dbReference type="ARBA" id="ARBA00021539"/>
    </source>
</evidence>
<dbReference type="PANTHER" id="PTHR39583:SF2">
    <property type="entry name" value="TYPE II SECRETION SYSTEM PROTEIN J"/>
    <property type="match status" value="1"/>
</dbReference>
<dbReference type="Proteomes" id="UP001596303">
    <property type="component" value="Unassembled WGS sequence"/>
</dbReference>
<dbReference type="NCBIfam" id="TIGR01711">
    <property type="entry name" value="gspJ"/>
    <property type="match status" value="1"/>
</dbReference>
<dbReference type="Pfam" id="PF11612">
    <property type="entry name" value="T2SSJ"/>
    <property type="match status" value="1"/>
</dbReference>
<gene>
    <name evidence="11" type="primary">gspJ</name>
    <name evidence="11" type="ORF">ACFQDM_05005</name>
</gene>
<dbReference type="RefSeq" id="WP_377376283.1">
    <property type="nucleotide sequence ID" value="NZ_JBHSSW010000004.1"/>
</dbReference>
<evidence type="ECO:0000256" key="9">
    <source>
        <dbReference type="ARBA" id="ARBA00023136"/>
    </source>
</evidence>
<evidence type="ECO:0000256" key="5">
    <source>
        <dbReference type="ARBA" id="ARBA00022481"/>
    </source>
</evidence>
<evidence type="ECO:0000256" key="6">
    <source>
        <dbReference type="ARBA" id="ARBA00022519"/>
    </source>
</evidence>
<evidence type="ECO:0000256" key="7">
    <source>
        <dbReference type="ARBA" id="ARBA00022692"/>
    </source>
</evidence>
<dbReference type="NCBIfam" id="TIGR02532">
    <property type="entry name" value="IV_pilin_GFxxxE"/>
    <property type="match status" value="1"/>
</dbReference>
<evidence type="ECO:0000256" key="8">
    <source>
        <dbReference type="ARBA" id="ARBA00022989"/>
    </source>
</evidence>
<dbReference type="InterPro" id="IPR051621">
    <property type="entry name" value="T2SS_protein_J"/>
</dbReference>
<sequence>MNSPSRADQGFSLMEVLVALFVITIISTSGATILMRSADSREAMADVTRRVSDISQTHALIRDDLAQWVPREFQGRNGLDPVSIFMGGTIAERGLLFAFVRDGWLNPNFEQPRSGLINVRYVVEEGKLLRKVELTPDAVQGSETLDQVLLEGVTSYRVEFRQGDFWVPQWQSGPGQPIGAPIAVRLELGLENGRNFEWLFITPAGGLLS</sequence>
<dbReference type="InterPro" id="IPR045584">
    <property type="entry name" value="Pilin-like"/>
</dbReference>
<feature type="transmembrane region" description="Helical" evidence="10">
    <location>
        <begin position="12"/>
        <end position="34"/>
    </location>
</feature>
<dbReference type="SUPFAM" id="SSF54523">
    <property type="entry name" value="Pili subunits"/>
    <property type="match status" value="1"/>
</dbReference>
<evidence type="ECO:0000256" key="4">
    <source>
        <dbReference type="ARBA" id="ARBA00022475"/>
    </source>
</evidence>
<proteinExistence type="inferred from homology"/>
<evidence type="ECO:0000256" key="2">
    <source>
        <dbReference type="ARBA" id="ARBA00011084"/>
    </source>
</evidence>
<comment type="similarity">
    <text evidence="2">Belongs to the GSP J family.</text>
</comment>
<dbReference type="Gene3D" id="3.10.610.10">
    <property type="entry name" value="GSPII I/J protein-like"/>
    <property type="match status" value="1"/>
</dbReference>
<dbReference type="EMBL" id="JBHSSW010000004">
    <property type="protein sequence ID" value="MFC6197424.1"/>
    <property type="molecule type" value="Genomic_DNA"/>
</dbReference>
<evidence type="ECO:0000256" key="10">
    <source>
        <dbReference type="SAM" id="Phobius"/>
    </source>
</evidence>
<keyword evidence="5" id="KW-0488">Methylation</keyword>
<dbReference type="Pfam" id="PF07963">
    <property type="entry name" value="N_methyl"/>
    <property type="match status" value="1"/>
</dbReference>